<dbReference type="SUPFAM" id="SSF53335">
    <property type="entry name" value="S-adenosyl-L-methionine-dependent methyltransferases"/>
    <property type="match status" value="1"/>
</dbReference>
<evidence type="ECO:0000313" key="2">
    <source>
        <dbReference type="EMBL" id="MFC1853384.1"/>
    </source>
</evidence>
<feature type="domain" description="DUF4214" evidence="1">
    <location>
        <begin position="83"/>
        <end position="137"/>
    </location>
</feature>
<evidence type="ECO:0000259" key="1">
    <source>
        <dbReference type="Pfam" id="PF13946"/>
    </source>
</evidence>
<dbReference type="InterPro" id="IPR029063">
    <property type="entry name" value="SAM-dependent_MTases_sf"/>
</dbReference>
<evidence type="ECO:0000313" key="4">
    <source>
        <dbReference type="Proteomes" id="UP001594351"/>
    </source>
</evidence>
<accession>A0ABV6Z4L7</accession>
<comment type="caution">
    <text evidence="3">The sequence shown here is derived from an EMBL/GenBank/DDBJ whole genome shotgun (WGS) entry which is preliminary data.</text>
</comment>
<dbReference type="Proteomes" id="UP001594351">
    <property type="component" value="Unassembled WGS sequence"/>
</dbReference>
<dbReference type="EMBL" id="JBHPBY010000487">
    <property type="protein sequence ID" value="MFC1853385.1"/>
    <property type="molecule type" value="Genomic_DNA"/>
</dbReference>
<proteinExistence type="predicted"/>
<name>A0ABV6Z4L7_UNCC1</name>
<organism evidence="3 4">
    <name type="scientific">candidate division CSSED10-310 bacterium</name>
    <dbReference type="NCBI Taxonomy" id="2855610"/>
    <lineage>
        <taxon>Bacteria</taxon>
        <taxon>Bacteria division CSSED10-310</taxon>
    </lineage>
</organism>
<dbReference type="InterPro" id="IPR025282">
    <property type="entry name" value="DUF4214"/>
</dbReference>
<evidence type="ECO:0000313" key="3">
    <source>
        <dbReference type="EMBL" id="MFC1853385.1"/>
    </source>
</evidence>
<sequence length="422" mass="49170">MSYHQKLNKLFNNIRFGLMCGLSSDEQFLKSFFHQSLNRQIEPHELDKYQALLGQGLSRKMMIRQIMNDKNEVSPKPGQNESYQTTPEEFLTTAYKELLERPIDAIGLAHFTGLLQQGHSRSSILLDLVKSDEFMSKLEQKKEWQRKMSDWHQYDDSLKNYEHHFNKAFISTEQYEKLWHDLNSRYHDDYLLVHKQRYYELFNVLAHFHDQNKSLLLLEIGPSIFLPMYRQFFPNLRLVTLDRPLEHQGAQADYCLDIGGAERHYHADLTEERLSPEFGTPVLGLFDFISCTEVIEHLLINPVYFIQDLLSLLTSDGVLYLTTPNFFSRPNLQSIAAGENPQQVYPGKTENWDGHHHLREFGMKELHTFVELAGGDMECAYFSHCWDDPHLVAGYLAQHPEEKSNLVIIAKRKGSGTKNAEN</sequence>
<dbReference type="Pfam" id="PF13946">
    <property type="entry name" value="DUF4214"/>
    <property type="match status" value="1"/>
</dbReference>
<dbReference type="Gene3D" id="3.40.50.150">
    <property type="entry name" value="Vaccinia Virus protein VP39"/>
    <property type="match status" value="1"/>
</dbReference>
<gene>
    <name evidence="2" type="ORF">ACFL27_24570</name>
    <name evidence="3" type="ORF">ACFL27_24575</name>
</gene>
<dbReference type="Pfam" id="PF13489">
    <property type="entry name" value="Methyltransf_23"/>
    <property type="match status" value="1"/>
</dbReference>
<protein>
    <submittedName>
        <fullName evidence="3">DUF4214 domain-containing protein</fullName>
    </submittedName>
</protein>
<dbReference type="EMBL" id="JBHPBY010000487">
    <property type="protein sequence ID" value="MFC1853384.1"/>
    <property type="molecule type" value="Genomic_DNA"/>
</dbReference>
<keyword evidence="4" id="KW-1185">Reference proteome</keyword>
<reference evidence="3 4" key="1">
    <citation type="submission" date="2024-09" db="EMBL/GenBank/DDBJ databases">
        <title>Laminarin stimulates single cell rates of sulfate reduction while oxygen inhibits transcriptomic activity in coastal marine sediment.</title>
        <authorList>
            <person name="Lindsay M."/>
            <person name="Orcutt B."/>
            <person name="Emerson D."/>
            <person name="Stepanauskas R."/>
            <person name="D'Angelo T."/>
        </authorList>
    </citation>
    <scope>NUCLEOTIDE SEQUENCE [LARGE SCALE GENOMIC DNA]</scope>
    <source>
        <strain evidence="3">SAG AM-311-K15</strain>
    </source>
</reference>